<dbReference type="EMBL" id="CP003985">
    <property type="protein sequence ID" value="AGF77023.1"/>
    <property type="molecule type" value="Genomic_DNA"/>
</dbReference>
<dbReference type="PIRSF" id="PIRSF006325">
    <property type="entry name" value="MeTrfase_bac"/>
    <property type="match status" value="1"/>
</dbReference>
<dbReference type="GO" id="GO:1904047">
    <property type="term" value="F:S-adenosyl-L-methionine binding"/>
    <property type="evidence" value="ECO:0007669"/>
    <property type="project" value="UniProtKB-UniRule"/>
</dbReference>
<dbReference type="Gene3D" id="3.40.50.150">
    <property type="entry name" value="Vaccinia Virus protein VP39"/>
    <property type="match status" value="1"/>
</dbReference>
<evidence type="ECO:0000256" key="3">
    <source>
        <dbReference type="HAMAP-Rule" id="MF_01589"/>
    </source>
</evidence>
<organism evidence="6 7">
    <name type="scientific">Desulfocapsa sulfexigens (strain DSM 10523 / SB164P1)</name>
    <dbReference type="NCBI Taxonomy" id="1167006"/>
    <lineage>
        <taxon>Bacteria</taxon>
        <taxon>Pseudomonadati</taxon>
        <taxon>Thermodesulfobacteriota</taxon>
        <taxon>Desulfobulbia</taxon>
        <taxon>Desulfobulbales</taxon>
        <taxon>Desulfocapsaceae</taxon>
        <taxon>Desulfocapsa</taxon>
    </lineage>
</organism>
<accession>M1P0K5</accession>
<feature type="binding site" evidence="3">
    <location>
        <position position="234"/>
    </location>
    <ligand>
        <name>S-adenosyl-L-methionine</name>
        <dbReference type="ChEBI" id="CHEBI:59789"/>
    </ligand>
</feature>
<comment type="catalytic activity">
    <reaction evidence="3">
        <text>prephenate + S-adenosyl-L-methionine = carboxy-S-adenosyl-L-methionine + 3-phenylpyruvate + H2O</text>
        <dbReference type="Rhea" id="RHEA:51692"/>
        <dbReference type="ChEBI" id="CHEBI:15377"/>
        <dbReference type="ChEBI" id="CHEBI:18005"/>
        <dbReference type="ChEBI" id="CHEBI:29934"/>
        <dbReference type="ChEBI" id="CHEBI:59789"/>
        <dbReference type="ChEBI" id="CHEBI:134278"/>
    </reaction>
</comment>
<dbReference type="Proteomes" id="UP000011721">
    <property type="component" value="Chromosome"/>
</dbReference>
<feature type="binding site" evidence="3 4">
    <location>
        <position position="167"/>
    </location>
    <ligand>
        <name>S-adenosyl-L-methionine</name>
        <dbReference type="ChEBI" id="CHEBI:59789"/>
    </ligand>
</feature>
<evidence type="ECO:0000256" key="1">
    <source>
        <dbReference type="ARBA" id="ARBA00022679"/>
    </source>
</evidence>
<evidence type="ECO:0000313" key="6">
    <source>
        <dbReference type="EMBL" id="AGF77023.1"/>
    </source>
</evidence>
<dbReference type="InterPro" id="IPR041698">
    <property type="entry name" value="Methyltransf_25"/>
</dbReference>
<dbReference type="EC" id="2.1.3.-" evidence="3"/>
<feature type="binding site" evidence="3 4">
    <location>
        <position position="74"/>
    </location>
    <ligand>
        <name>S-adenosyl-L-methionine</name>
        <dbReference type="ChEBI" id="CHEBI:59789"/>
    </ligand>
</feature>
<dbReference type="GO" id="GO:0016743">
    <property type="term" value="F:carboxyl- or carbamoyltransferase activity"/>
    <property type="evidence" value="ECO:0007669"/>
    <property type="project" value="UniProtKB-UniRule"/>
</dbReference>
<dbReference type="PANTHER" id="PTHR43861">
    <property type="entry name" value="TRANS-ACONITATE 2-METHYLTRANSFERASE-RELATED"/>
    <property type="match status" value="1"/>
</dbReference>
<comment type="caution">
    <text evidence="3">Lacks conserved residue(s) required for the propagation of feature annotation.</text>
</comment>
<keyword evidence="1 3" id="KW-0808">Transferase</keyword>
<evidence type="ECO:0000256" key="2">
    <source>
        <dbReference type="ARBA" id="ARBA00022691"/>
    </source>
</evidence>
<dbReference type="KEGG" id="dsf:UWK_00439"/>
<keyword evidence="7" id="KW-1185">Reference proteome</keyword>
<proteinExistence type="inferred from homology"/>
<dbReference type="eggNOG" id="COG2226">
    <property type="taxonomic scope" value="Bacteria"/>
</dbReference>
<dbReference type="NCBIfam" id="TIGR00740">
    <property type="entry name" value="carboxy-S-adenosyl-L-methionine synthase CmoA"/>
    <property type="match status" value="1"/>
</dbReference>
<dbReference type="GO" id="GO:0032259">
    <property type="term" value="P:methylation"/>
    <property type="evidence" value="ECO:0007669"/>
    <property type="project" value="UniProtKB-KW"/>
</dbReference>
<comment type="similarity">
    <text evidence="3">Belongs to the class I-like SAM-binding methyltransferase superfamily. Cx-SAM synthase family.</text>
</comment>
<protein>
    <recommendedName>
        <fullName evidence="3">Carboxy-S-adenosyl-L-methionine synthase</fullName>
        <shortName evidence="3">Cx-SAM synthase</shortName>
        <ecNumber evidence="3">2.1.3.-</ecNumber>
    </recommendedName>
</protein>
<dbReference type="InterPro" id="IPR029063">
    <property type="entry name" value="SAM-dependent_MTases_sf"/>
</dbReference>
<evidence type="ECO:0000313" key="7">
    <source>
        <dbReference type="Proteomes" id="UP000011721"/>
    </source>
</evidence>
<feature type="domain" description="Methyltransferase" evidence="5">
    <location>
        <begin position="95"/>
        <end position="193"/>
    </location>
</feature>
<dbReference type="SUPFAM" id="SSF53335">
    <property type="entry name" value="S-adenosyl-L-methionine-dependent methyltransferases"/>
    <property type="match status" value="1"/>
</dbReference>
<dbReference type="InterPro" id="IPR005271">
    <property type="entry name" value="CmoA"/>
</dbReference>
<gene>
    <name evidence="3" type="primary">cmoA</name>
    <name evidence="6" type="ordered locus">UWK_00439</name>
</gene>
<keyword evidence="2 3" id="KW-0949">S-adenosyl-L-methionine</keyword>
<dbReference type="PANTHER" id="PTHR43861:SF2">
    <property type="entry name" value="CARBOXY-S-ADENOSYL-L-METHIONINE SYNTHASE"/>
    <property type="match status" value="1"/>
</dbReference>
<dbReference type="HOGENOM" id="CLU_078475_0_0_7"/>
<dbReference type="CDD" id="cd02440">
    <property type="entry name" value="AdoMet_MTases"/>
    <property type="match status" value="1"/>
</dbReference>
<feature type="binding site" evidence="3 4">
    <location>
        <begin position="152"/>
        <end position="153"/>
    </location>
    <ligand>
        <name>S-adenosyl-L-methionine</name>
        <dbReference type="ChEBI" id="CHEBI:59789"/>
    </ligand>
</feature>
<name>M1P0K5_DESSD</name>
<dbReference type="HAMAP" id="MF_01589">
    <property type="entry name" value="Cx_SAM_synthase"/>
    <property type="match status" value="1"/>
</dbReference>
<dbReference type="PATRIC" id="fig|1167006.5.peg.504"/>
<dbReference type="RefSeq" id="WP_015402721.1">
    <property type="nucleotide sequence ID" value="NC_020304.1"/>
</dbReference>
<dbReference type="GO" id="GO:0008168">
    <property type="term" value="F:methyltransferase activity"/>
    <property type="evidence" value="ECO:0007669"/>
    <property type="project" value="UniProtKB-KW"/>
</dbReference>
<evidence type="ECO:0000259" key="5">
    <source>
        <dbReference type="Pfam" id="PF13649"/>
    </source>
</evidence>
<keyword evidence="6" id="KW-0489">Methyltransferase</keyword>
<dbReference type="Pfam" id="PF13649">
    <property type="entry name" value="Methyltransf_25"/>
    <property type="match status" value="1"/>
</dbReference>
<reference evidence="7" key="1">
    <citation type="journal article" date="2013" name="Stand. Genomic Sci.">
        <title>Complete genome sequence of Desulfocapsa sulfexigens, a marine deltaproteobacterium specialized in disproportionating inorganic sulfur compounds.</title>
        <authorList>
            <person name="Finster K.W."/>
            <person name="Kjeldsen K.U."/>
            <person name="Kube M."/>
            <person name="Reinhardt R."/>
            <person name="Mussmann M."/>
            <person name="Amann R."/>
            <person name="Schreiber L."/>
        </authorList>
    </citation>
    <scope>NUCLEOTIDE SEQUENCE [LARGE SCALE GENOMIC DNA]</scope>
    <source>
        <strain evidence="7">DSM 10523 / SB164P1</strain>
    </source>
</reference>
<evidence type="ECO:0000256" key="4">
    <source>
        <dbReference type="PIRSR" id="PIRSR006325-1"/>
    </source>
</evidence>
<dbReference type="AlphaFoldDB" id="M1P0K5"/>
<comment type="function">
    <text evidence="3">Catalyzes the conversion of S-adenosyl-L-methionine (SAM) to carboxy-S-adenosyl-L-methionine (Cx-SAM).</text>
</comment>
<sequence>MILSFIPLADNAIRSEKEESGGSYANTKKADTMAMKRNNRDSLFDVEQINEDFIFNERVAQVFDDMLDRSIPFYHEVILSIARIFRSKLKNGDSIVDLGCATGATLLKLSTLLEDKKFNYTGIDSSPAMLDQARLKAELFSKQEQLHFAQGDIIEVDQPGTSAFILNYTLQFVRPLHRQKFLERIHANLAPGGICILSEKTISHHPGLNRSYIDIYHQFKKERGYSELEIAKKREALENILIPCSNEENKTMLQSAGFVEVEPFFQWFNFVSFLAIKPIS</sequence>
<dbReference type="STRING" id="1167006.UWK_00439"/>
<dbReference type="GO" id="GO:0002098">
    <property type="term" value="P:tRNA wobble uridine modification"/>
    <property type="evidence" value="ECO:0007669"/>
    <property type="project" value="InterPro"/>
</dbReference>